<dbReference type="Proteomes" id="UP000705867">
    <property type="component" value="Unassembled WGS sequence"/>
</dbReference>
<sequence length="128" mass="13844">MSPLSVLPGRIRLEDRSLIGKEYGCALLQRSVSEIDGVLDVSVNYRTGRILIRFDENRIDKRSLPHHIGVLKESLSGELDKAGPLSEGTKSAPVPGGVAHVVIDMVAHALLPKPLNFLLPAAISTLMK</sequence>
<protein>
    <submittedName>
        <fullName evidence="1">Heavy-metal-associated domain-containing protein</fullName>
    </submittedName>
</protein>
<dbReference type="InterPro" id="IPR006121">
    <property type="entry name" value="HMA_dom"/>
</dbReference>
<name>A0A953M2N5_9BACT</name>
<reference evidence="1" key="2">
    <citation type="submission" date="2021-08" db="EMBL/GenBank/DDBJ databases">
        <authorList>
            <person name="Dalcin Martins P."/>
        </authorList>
    </citation>
    <scope>NUCLEOTIDE SEQUENCE</scope>
    <source>
        <strain evidence="1">MAG_39</strain>
    </source>
</reference>
<comment type="caution">
    <text evidence="1">The sequence shown here is derived from an EMBL/GenBank/DDBJ whole genome shotgun (WGS) entry which is preliminary data.</text>
</comment>
<dbReference type="GO" id="GO:0046872">
    <property type="term" value="F:metal ion binding"/>
    <property type="evidence" value="ECO:0007669"/>
    <property type="project" value="InterPro"/>
</dbReference>
<dbReference type="InterPro" id="IPR036163">
    <property type="entry name" value="HMA_dom_sf"/>
</dbReference>
<evidence type="ECO:0000313" key="2">
    <source>
        <dbReference type="Proteomes" id="UP000705867"/>
    </source>
</evidence>
<proteinExistence type="predicted"/>
<reference evidence="1" key="1">
    <citation type="journal article" date="2021" name="bioRxiv">
        <title>Unraveling nitrogen, sulfur and carbon metabolic pathways and microbial community transcriptional responses to substrate deprivation and toxicity stresses in a bioreactor mimicking anoxic brackish coastal sediment conditions.</title>
        <authorList>
            <person name="Martins P.D."/>
            <person name="Echeveste M.J."/>
            <person name="Arshad A."/>
            <person name="Kurth J."/>
            <person name="Ouboter H."/>
            <person name="Jetten M.S.M."/>
            <person name="Welte C.U."/>
        </authorList>
    </citation>
    <scope>NUCLEOTIDE SEQUENCE</scope>
    <source>
        <strain evidence="1">MAG_39</strain>
    </source>
</reference>
<dbReference type="EMBL" id="JAIOIV010000130">
    <property type="protein sequence ID" value="MBZ0157821.1"/>
    <property type="molecule type" value="Genomic_DNA"/>
</dbReference>
<evidence type="ECO:0000313" key="1">
    <source>
        <dbReference type="EMBL" id="MBZ0157821.1"/>
    </source>
</evidence>
<gene>
    <name evidence="1" type="ORF">K8I29_16620</name>
</gene>
<accession>A0A953M2N5</accession>
<dbReference type="AlphaFoldDB" id="A0A953M2N5"/>
<dbReference type="SUPFAM" id="SSF55008">
    <property type="entry name" value="HMA, heavy metal-associated domain"/>
    <property type="match status" value="1"/>
</dbReference>
<dbReference type="Pfam" id="PF19991">
    <property type="entry name" value="HMA_2"/>
    <property type="match status" value="1"/>
</dbReference>
<organism evidence="1 2">
    <name type="scientific">Candidatus Nitrobium versatile</name>
    <dbReference type="NCBI Taxonomy" id="2884831"/>
    <lineage>
        <taxon>Bacteria</taxon>
        <taxon>Pseudomonadati</taxon>
        <taxon>Nitrospirota</taxon>
        <taxon>Nitrospiria</taxon>
        <taxon>Nitrospirales</taxon>
        <taxon>Nitrospiraceae</taxon>
        <taxon>Candidatus Nitrobium</taxon>
    </lineage>
</organism>
<dbReference type="CDD" id="cd00371">
    <property type="entry name" value="HMA"/>
    <property type="match status" value="1"/>
</dbReference>